<dbReference type="SUPFAM" id="SSF52172">
    <property type="entry name" value="CheY-like"/>
    <property type="match status" value="1"/>
</dbReference>
<dbReference type="GO" id="GO:0003677">
    <property type="term" value="F:DNA binding"/>
    <property type="evidence" value="ECO:0007669"/>
    <property type="project" value="UniProtKB-KW"/>
</dbReference>
<reference evidence="7" key="1">
    <citation type="submission" date="2007-10" db="EMBL/GenBank/DDBJ databases">
        <title>Complete genome of Alkaliphilus oremlandii OhILAs.</title>
        <authorList>
            <person name="Copeland A."/>
            <person name="Lucas S."/>
            <person name="Lapidus A."/>
            <person name="Barry K."/>
            <person name="Detter J.C."/>
            <person name="Glavina del Rio T."/>
            <person name="Hammon N."/>
            <person name="Israni S."/>
            <person name="Dalin E."/>
            <person name="Tice H."/>
            <person name="Pitluck S."/>
            <person name="Chain P."/>
            <person name="Malfatti S."/>
            <person name="Shin M."/>
            <person name="Vergez L."/>
            <person name="Schmutz J."/>
            <person name="Larimer F."/>
            <person name="Land M."/>
            <person name="Hauser L."/>
            <person name="Kyrpides N."/>
            <person name="Mikhailova N."/>
            <person name="Stolz J.F."/>
            <person name="Dawson A."/>
            <person name="Fisher E."/>
            <person name="Crable B."/>
            <person name="Perera E."/>
            <person name="Lisak J."/>
            <person name="Ranganathan M."/>
            <person name="Basu P."/>
            <person name="Richardson P."/>
        </authorList>
    </citation>
    <scope>NUCLEOTIDE SEQUENCE [LARGE SCALE GENOMIC DNA]</scope>
    <source>
        <strain evidence="7">OhILAs</strain>
    </source>
</reference>
<protein>
    <recommendedName>
        <fullName evidence="1">Stage 0 sporulation protein A homolog</fullName>
    </recommendedName>
</protein>
<dbReference type="eggNOG" id="COG3947">
    <property type="taxonomic scope" value="Bacteria"/>
</dbReference>
<keyword evidence="7" id="KW-1185">Reference proteome</keyword>
<feature type="modified residue" description="4-aspartylphosphate" evidence="4">
    <location>
        <position position="53"/>
    </location>
</feature>
<dbReference type="AlphaFoldDB" id="A8MKI9"/>
<dbReference type="PANTHER" id="PTHR35807:SF2">
    <property type="entry name" value="TRANSCRIPTIONAL ACTIVATOR DOMAIN"/>
    <property type="match status" value="1"/>
</dbReference>
<dbReference type="PROSITE" id="PS50110">
    <property type="entry name" value="RESPONSE_REGULATORY"/>
    <property type="match status" value="1"/>
</dbReference>
<keyword evidence="4" id="KW-0597">Phosphoprotein</keyword>
<dbReference type="GO" id="GO:0000160">
    <property type="term" value="P:phosphorelay signal transduction system"/>
    <property type="evidence" value="ECO:0007669"/>
    <property type="project" value="InterPro"/>
</dbReference>
<dbReference type="InterPro" id="IPR016032">
    <property type="entry name" value="Sig_transdc_resp-reg_C-effctor"/>
</dbReference>
<dbReference type="Proteomes" id="UP000000269">
    <property type="component" value="Chromosome"/>
</dbReference>
<gene>
    <name evidence="6" type="ordered locus">Clos_2790</name>
</gene>
<dbReference type="Gene3D" id="1.10.10.10">
    <property type="entry name" value="Winged helix-like DNA-binding domain superfamily/Winged helix DNA-binding domain"/>
    <property type="match status" value="1"/>
</dbReference>
<dbReference type="PANTHER" id="PTHR35807">
    <property type="entry name" value="TRANSCRIPTIONAL REGULATOR REDD-RELATED"/>
    <property type="match status" value="1"/>
</dbReference>
<name>A8MKI9_ALKOO</name>
<dbReference type="EMBL" id="CP000853">
    <property type="protein sequence ID" value="ABW20321.1"/>
    <property type="molecule type" value="Genomic_DNA"/>
</dbReference>
<dbReference type="GO" id="GO:0006355">
    <property type="term" value="P:regulation of DNA-templated transcription"/>
    <property type="evidence" value="ECO:0007669"/>
    <property type="project" value="InterPro"/>
</dbReference>
<organism evidence="6 7">
    <name type="scientific">Alkaliphilus oremlandii (strain OhILAs)</name>
    <name type="common">Clostridium oremlandii (strain OhILAs)</name>
    <dbReference type="NCBI Taxonomy" id="350688"/>
    <lineage>
        <taxon>Bacteria</taxon>
        <taxon>Bacillati</taxon>
        <taxon>Bacillota</taxon>
        <taxon>Clostridia</taxon>
        <taxon>Peptostreptococcales</taxon>
        <taxon>Natronincolaceae</taxon>
        <taxon>Alkaliphilus</taxon>
    </lineage>
</organism>
<dbReference type="Gene3D" id="3.40.50.2300">
    <property type="match status" value="1"/>
</dbReference>
<dbReference type="SUPFAM" id="SSF46894">
    <property type="entry name" value="C-terminal effector domain of the bipartite response regulators"/>
    <property type="match status" value="1"/>
</dbReference>
<dbReference type="STRING" id="350688.Clos_2790"/>
<dbReference type="InterPro" id="IPR051677">
    <property type="entry name" value="AfsR-DnrI-RedD_regulator"/>
</dbReference>
<evidence type="ECO:0000313" key="6">
    <source>
        <dbReference type="EMBL" id="ABW20321.1"/>
    </source>
</evidence>
<dbReference type="InterPro" id="IPR036388">
    <property type="entry name" value="WH-like_DNA-bd_sf"/>
</dbReference>
<dbReference type="SMART" id="SM00448">
    <property type="entry name" value="REC"/>
    <property type="match status" value="1"/>
</dbReference>
<evidence type="ECO:0000313" key="7">
    <source>
        <dbReference type="Proteomes" id="UP000000269"/>
    </source>
</evidence>
<evidence type="ECO:0000259" key="5">
    <source>
        <dbReference type="PROSITE" id="PS50110"/>
    </source>
</evidence>
<proteinExistence type="predicted"/>
<dbReference type="HOGENOM" id="CLU_000445_14_3_9"/>
<dbReference type="InterPro" id="IPR001789">
    <property type="entry name" value="Sig_transdc_resp-reg_receiver"/>
</dbReference>
<dbReference type="Pfam" id="PF00072">
    <property type="entry name" value="Response_reg"/>
    <property type="match status" value="1"/>
</dbReference>
<comment type="function">
    <text evidence="3">May play the central regulatory role in sporulation. It may be an element of the effector pathway responsible for the activation of sporulation genes in response to nutritional stress. Spo0A may act in concert with spo0H (a sigma factor) to control the expression of some genes that are critical to the sporulation process.</text>
</comment>
<evidence type="ECO:0000256" key="4">
    <source>
        <dbReference type="PROSITE-ProRule" id="PRU00169"/>
    </source>
</evidence>
<feature type="domain" description="Response regulatory" evidence="5">
    <location>
        <begin position="2"/>
        <end position="117"/>
    </location>
</feature>
<keyword evidence="2" id="KW-0238">DNA-binding</keyword>
<evidence type="ECO:0000256" key="3">
    <source>
        <dbReference type="ARBA" id="ARBA00024867"/>
    </source>
</evidence>
<dbReference type="KEGG" id="aoe:Clos_2790"/>
<evidence type="ECO:0000256" key="1">
    <source>
        <dbReference type="ARBA" id="ARBA00018672"/>
    </source>
</evidence>
<evidence type="ECO:0000256" key="2">
    <source>
        <dbReference type="ARBA" id="ARBA00023125"/>
    </source>
</evidence>
<sequence length="373" mass="43490">MRAILVDDEPIALEVLKHKVAFYEDIEIVGSYTDPLEALKEVKIVQPDAVFLDIEMGGGINGLELANVFIKEVGSLEIVFITAYSQYAVDAFEINAIDYLLKPIQENRLSKAIQRLRKNLEESHGANLLHNSLTVKEFASFEVLDHSNNPITWRTQKSKELFAYLLSKKEMAVPKMLIIEDIFPNREVDKATTLLHTTIYQLRKSLERLGYPNAIIYFNDSYQLDVPIHSDVQELNRISESRRYGDRDIENILRIYKGDFLEEEGYCWAIELQQTYRERVFNILEKFVTEKLGKGLVTINVKACLDKLYAMDSFNENVAQMMIHYYGKQNKRLSLETFFNHYIKNLWIEMKLRPMKKTVDLYKKYMGDLPMDI</sequence>
<accession>A8MKI9</accession>
<dbReference type="InterPro" id="IPR011006">
    <property type="entry name" value="CheY-like_superfamily"/>
</dbReference>